<name>A0A1U7DLG5_9RHOB</name>
<dbReference type="CDD" id="cd00248">
    <property type="entry name" value="Mth938-like"/>
    <property type="match status" value="1"/>
</dbReference>
<keyword evidence="2" id="KW-1185">Reference proteome</keyword>
<dbReference type="OrthoDB" id="7351393at2"/>
<protein>
    <submittedName>
        <fullName evidence="1">Uncharacterized protein</fullName>
    </submittedName>
</protein>
<evidence type="ECO:0000313" key="2">
    <source>
        <dbReference type="Proteomes" id="UP000187266"/>
    </source>
</evidence>
<sequence length="117" mass="12643">MQLNEIRFEDNQPVAGYGPGFFRVGAQVIEGPVLLLPEGVYSWRGLEDLERLEAAADSIDVLFLGMGAEIAHAPAPLRERLEARGVGIEVMASPPACRTYNILLSEGRRVGAALLPV</sequence>
<dbReference type="SUPFAM" id="SSF64076">
    <property type="entry name" value="MTH938-like"/>
    <property type="match status" value="1"/>
</dbReference>
<dbReference type="Pfam" id="PF04430">
    <property type="entry name" value="DUF498"/>
    <property type="match status" value="1"/>
</dbReference>
<evidence type="ECO:0000313" key="1">
    <source>
        <dbReference type="EMBL" id="APX90733.1"/>
    </source>
</evidence>
<dbReference type="Proteomes" id="UP000187266">
    <property type="component" value="Chromosome"/>
</dbReference>
<reference evidence="1 2" key="1">
    <citation type="submission" date="2017-01" db="EMBL/GenBank/DDBJ databases">
        <title>Genomic analysis of Xuhuaishuia manganoxidans DY6-4.</title>
        <authorList>
            <person name="Wang X."/>
        </authorList>
    </citation>
    <scope>NUCLEOTIDE SEQUENCE [LARGE SCALE GENOMIC DNA]</scope>
    <source>
        <strain evidence="1 2">DY6-4</strain>
    </source>
</reference>
<dbReference type="PANTHER" id="PTHR21192:SF2">
    <property type="entry name" value="NADH DEHYDROGENASE [UBIQUINONE] 1 ALPHA SUBCOMPLEX ASSEMBLY FACTOR 3"/>
    <property type="match status" value="1"/>
</dbReference>
<dbReference type="AlphaFoldDB" id="A0A1U7DLG5"/>
<dbReference type="PANTHER" id="PTHR21192">
    <property type="entry name" value="NUCLEAR PROTEIN E3-3"/>
    <property type="match status" value="1"/>
</dbReference>
<dbReference type="Gene3D" id="3.40.1230.10">
    <property type="entry name" value="MTH938-like"/>
    <property type="match status" value="1"/>
</dbReference>
<dbReference type="EMBL" id="CP019124">
    <property type="protein sequence ID" value="APX90733.1"/>
    <property type="molecule type" value="Genomic_DNA"/>
</dbReference>
<accession>A0A1U7DLG5</accession>
<organism evidence="1 2">
    <name type="scientific">Brevirhabdus pacifica</name>
    <dbReference type="NCBI Taxonomy" id="1267768"/>
    <lineage>
        <taxon>Bacteria</taxon>
        <taxon>Pseudomonadati</taxon>
        <taxon>Pseudomonadota</taxon>
        <taxon>Alphaproteobacteria</taxon>
        <taxon>Rhodobacterales</taxon>
        <taxon>Paracoccaceae</taxon>
        <taxon>Brevirhabdus</taxon>
    </lineage>
</organism>
<dbReference type="STRING" id="1267768.BV394_14250"/>
<dbReference type="InterPro" id="IPR007523">
    <property type="entry name" value="NDUFAF3/AAMDC"/>
</dbReference>
<dbReference type="InterPro" id="IPR036748">
    <property type="entry name" value="MTH938-like_sf"/>
</dbReference>
<proteinExistence type="predicted"/>
<accession>A0A2M9DBE8</accession>
<dbReference type="RefSeq" id="WP_076980750.1">
    <property type="nucleotide sequence ID" value="NZ_CP019124.1"/>
</dbReference>
<gene>
    <name evidence="1" type="ORF">BV394_14250</name>
</gene>